<dbReference type="Proteomes" id="UP000366872">
    <property type="component" value="Unassembled WGS sequence"/>
</dbReference>
<dbReference type="RefSeq" id="WP_136079956.1">
    <property type="nucleotide sequence ID" value="NZ_CAAHFG010000001.1"/>
</dbReference>
<dbReference type="GO" id="GO:0003677">
    <property type="term" value="F:DNA binding"/>
    <property type="evidence" value="ECO:0007669"/>
    <property type="project" value="UniProtKB-KW"/>
</dbReference>
<evidence type="ECO:0000259" key="4">
    <source>
        <dbReference type="PROSITE" id="PS50987"/>
    </source>
</evidence>
<dbReference type="CDD" id="cd00090">
    <property type="entry name" value="HTH_ARSR"/>
    <property type="match status" value="1"/>
</dbReference>
<feature type="domain" description="HTH arsR-type" evidence="4">
    <location>
        <begin position="4"/>
        <end position="101"/>
    </location>
</feature>
<dbReference type="SUPFAM" id="SSF46785">
    <property type="entry name" value="Winged helix' DNA-binding domain"/>
    <property type="match status" value="1"/>
</dbReference>
<dbReference type="EMBL" id="CAAHFG010000001">
    <property type="protein sequence ID" value="VGO14478.1"/>
    <property type="molecule type" value="Genomic_DNA"/>
</dbReference>
<dbReference type="Gene3D" id="1.10.10.10">
    <property type="entry name" value="Winged helix-like DNA-binding domain superfamily/Winged helix DNA-binding domain"/>
    <property type="match status" value="1"/>
</dbReference>
<evidence type="ECO:0000256" key="3">
    <source>
        <dbReference type="ARBA" id="ARBA00023163"/>
    </source>
</evidence>
<gene>
    <name evidence="5" type="primary">hlyU</name>
    <name evidence="5" type="ORF">PDESU_03040</name>
</gene>
<dbReference type="PANTHER" id="PTHR33154:SF28">
    <property type="entry name" value="HTH-TYPE TRANSCRIPTIONAL REGULATOR YGAV-RELATED"/>
    <property type="match status" value="1"/>
</dbReference>
<evidence type="ECO:0000256" key="1">
    <source>
        <dbReference type="ARBA" id="ARBA00023015"/>
    </source>
</evidence>
<dbReference type="InterPro" id="IPR036390">
    <property type="entry name" value="WH_DNA-bd_sf"/>
</dbReference>
<accession>A0A6C2U389</accession>
<keyword evidence="2" id="KW-0238">DNA-binding</keyword>
<sequence>MKPCNFEIFELQADLYQTMASPKRLAIVELLSHGEQCVGAIAETLDSSVSAISQHLRNMKDKNVVVTRKDAQTVYYRLKNPKIIEGCHLVREILLEEMEAQGRKARDYDEETVLTN</sequence>
<evidence type="ECO:0000313" key="5">
    <source>
        <dbReference type="EMBL" id="VGO14478.1"/>
    </source>
</evidence>
<dbReference type="InterPro" id="IPR011991">
    <property type="entry name" value="ArsR-like_HTH"/>
</dbReference>
<dbReference type="NCBIfam" id="NF033788">
    <property type="entry name" value="HTH_metalloreg"/>
    <property type="match status" value="1"/>
</dbReference>
<dbReference type="PRINTS" id="PR00778">
    <property type="entry name" value="HTHARSR"/>
</dbReference>
<keyword evidence="3" id="KW-0804">Transcription</keyword>
<dbReference type="SMART" id="SM00418">
    <property type="entry name" value="HTH_ARSR"/>
    <property type="match status" value="1"/>
</dbReference>
<keyword evidence="1" id="KW-0805">Transcription regulation</keyword>
<dbReference type="PROSITE" id="PS50987">
    <property type="entry name" value="HTH_ARSR_2"/>
    <property type="match status" value="1"/>
</dbReference>
<evidence type="ECO:0000256" key="2">
    <source>
        <dbReference type="ARBA" id="ARBA00023125"/>
    </source>
</evidence>
<dbReference type="InterPro" id="IPR036388">
    <property type="entry name" value="WH-like_DNA-bd_sf"/>
</dbReference>
<organism evidence="5 6">
    <name type="scientific">Pontiella desulfatans</name>
    <dbReference type="NCBI Taxonomy" id="2750659"/>
    <lineage>
        <taxon>Bacteria</taxon>
        <taxon>Pseudomonadati</taxon>
        <taxon>Kiritimatiellota</taxon>
        <taxon>Kiritimatiellia</taxon>
        <taxon>Kiritimatiellales</taxon>
        <taxon>Pontiellaceae</taxon>
        <taxon>Pontiella</taxon>
    </lineage>
</organism>
<keyword evidence="6" id="KW-1185">Reference proteome</keyword>
<name>A0A6C2U389_PONDE</name>
<dbReference type="PANTHER" id="PTHR33154">
    <property type="entry name" value="TRANSCRIPTIONAL REGULATOR, ARSR FAMILY"/>
    <property type="match status" value="1"/>
</dbReference>
<dbReference type="InterPro" id="IPR001845">
    <property type="entry name" value="HTH_ArsR_DNA-bd_dom"/>
</dbReference>
<reference evidence="5 6" key="1">
    <citation type="submission" date="2019-04" db="EMBL/GenBank/DDBJ databases">
        <authorList>
            <person name="Van Vliet M D."/>
        </authorList>
    </citation>
    <scope>NUCLEOTIDE SEQUENCE [LARGE SCALE GENOMIC DNA]</scope>
    <source>
        <strain evidence="5 6">F1</strain>
    </source>
</reference>
<proteinExistence type="predicted"/>
<dbReference type="Pfam" id="PF01022">
    <property type="entry name" value="HTH_5"/>
    <property type="match status" value="1"/>
</dbReference>
<dbReference type="AlphaFoldDB" id="A0A6C2U389"/>
<dbReference type="GO" id="GO:0003700">
    <property type="term" value="F:DNA-binding transcription factor activity"/>
    <property type="evidence" value="ECO:0007669"/>
    <property type="project" value="InterPro"/>
</dbReference>
<protein>
    <submittedName>
        <fullName evidence="5">Transcriptional activator HlyU</fullName>
    </submittedName>
</protein>
<dbReference type="InterPro" id="IPR051081">
    <property type="entry name" value="HTH_MetalResp_TranReg"/>
</dbReference>
<evidence type="ECO:0000313" key="6">
    <source>
        <dbReference type="Proteomes" id="UP000366872"/>
    </source>
</evidence>